<comment type="pathway">
    <text evidence="1">Cofactor biosynthesis; tetrahydrofolate biosynthesis; 2-amino-4-hydroxy-6-hydroxymethyl-7,8-dihydropteridine diphosphate from 7,8-dihydroneopterin triphosphate: step 4/4.</text>
</comment>
<evidence type="ECO:0000256" key="11">
    <source>
        <dbReference type="ARBA" id="ARBA00029766"/>
    </source>
</evidence>
<dbReference type="PANTHER" id="PTHR43071">
    <property type="entry name" value="2-AMINO-4-HYDROXY-6-HYDROXYMETHYLDIHYDROPTERIDINE PYROPHOSPHOKINASE"/>
    <property type="match status" value="1"/>
</dbReference>
<comment type="similarity">
    <text evidence="2">Belongs to the HPPK family.</text>
</comment>
<evidence type="ECO:0000256" key="1">
    <source>
        <dbReference type="ARBA" id="ARBA00005051"/>
    </source>
</evidence>
<keyword evidence="5" id="KW-0808">Transferase</keyword>
<accession>A0A1M6MDU1</accession>
<reference evidence="14 15" key="1">
    <citation type="submission" date="2016-11" db="EMBL/GenBank/DDBJ databases">
        <authorList>
            <person name="Jaros S."/>
            <person name="Januszkiewicz K."/>
            <person name="Wedrychowicz H."/>
        </authorList>
    </citation>
    <scope>NUCLEOTIDE SEQUENCE [LARGE SCALE GENOMIC DNA]</scope>
    <source>
        <strain evidence="14 15">DSM 5091</strain>
    </source>
</reference>
<dbReference type="InterPro" id="IPR000550">
    <property type="entry name" value="Hppk"/>
</dbReference>
<proteinExistence type="inferred from homology"/>
<dbReference type="OrthoDB" id="9808041at2"/>
<evidence type="ECO:0000256" key="7">
    <source>
        <dbReference type="ARBA" id="ARBA00022777"/>
    </source>
</evidence>
<dbReference type="PANTHER" id="PTHR43071:SF1">
    <property type="entry name" value="2-AMINO-4-HYDROXY-6-HYDROXYMETHYLDIHYDROPTERIDINE PYROPHOSPHOKINASE"/>
    <property type="match status" value="1"/>
</dbReference>
<keyword evidence="6" id="KW-0547">Nucleotide-binding</keyword>
<evidence type="ECO:0000313" key="14">
    <source>
        <dbReference type="EMBL" id="SHJ81615.1"/>
    </source>
</evidence>
<dbReference type="Pfam" id="PF01288">
    <property type="entry name" value="HPPK"/>
    <property type="match status" value="1"/>
</dbReference>
<evidence type="ECO:0000256" key="3">
    <source>
        <dbReference type="ARBA" id="ARBA00013253"/>
    </source>
</evidence>
<keyword evidence="7 14" id="KW-0418">Kinase</keyword>
<evidence type="ECO:0000256" key="5">
    <source>
        <dbReference type="ARBA" id="ARBA00022679"/>
    </source>
</evidence>
<protein>
    <recommendedName>
        <fullName evidence="4">2-amino-4-hydroxy-6-hydroxymethyldihydropteridine pyrophosphokinase</fullName>
        <ecNumber evidence="3">2.7.6.3</ecNumber>
    </recommendedName>
    <alternativeName>
        <fullName evidence="11">6-hydroxymethyl-7,8-dihydropterin pyrophosphokinase</fullName>
    </alternativeName>
    <alternativeName>
        <fullName evidence="12">7,8-dihydro-6-hydroxymethylpterin-pyrophosphokinase</fullName>
    </alternativeName>
</protein>
<evidence type="ECO:0000256" key="12">
    <source>
        <dbReference type="ARBA" id="ARBA00033413"/>
    </source>
</evidence>
<feature type="domain" description="7,8-dihydro-6-hydroxymethylpterin-pyrophosphokinase" evidence="13">
    <location>
        <begin position="10"/>
        <end position="138"/>
    </location>
</feature>
<comment type="function">
    <text evidence="10">Catalyzes the transfer of pyrophosphate from adenosine triphosphate (ATP) to 6-hydroxymethyl-7,8-dihydropterin, an enzymatic step in folate biosynthesis pathway.</text>
</comment>
<dbReference type="STRING" id="1122189.SAMN02745165_03261"/>
<evidence type="ECO:0000256" key="9">
    <source>
        <dbReference type="ARBA" id="ARBA00022909"/>
    </source>
</evidence>
<dbReference type="GO" id="GO:0046654">
    <property type="term" value="P:tetrahydrofolate biosynthetic process"/>
    <property type="evidence" value="ECO:0007669"/>
    <property type="project" value="UniProtKB-UniPathway"/>
</dbReference>
<dbReference type="GO" id="GO:0046656">
    <property type="term" value="P:folic acid biosynthetic process"/>
    <property type="evidence" value="ECO:0007669"/>
    <property type="project" value="UniProtKB-KW"/>
</dbReference>
<dbReference type="GO" id="GO:0003848">
    <property type="term" value="F:2-amino-4-hydroxy-6-hydroxymethyldihydropteridine diphosphokinase activity"/>
    <property type="evidence" value="ECO:0007669"/>
    <property type="project" value="UniProtKB-EC"/>
</dbReference>
<keyword evidence="15" id="KW-1185">Reference proteome</keyword>
<dbReference type="Gene3D" id="3.30.70.560">
    <property type="entry name" value="7,8-Dihydro-6-hydroxymethylpterin-pyrophosphokinase HPPK"/>
    <property type="match status" value="1"/>
</dbReference>
<dbReference type="Proteomes" id="UP000184171">
    <property type="component" value="Unassembled WGS sequence"/>
</dbReference>
<dbReference type="EMBL" id="FQZT01000017">
    <property type="protein sequence ID" value="SHJ81615.1"/>
    <property type="molecule type" value="Genomic_DNA"/>
</dbReference>
<organism evidence="14 15">
    <name type="scientific">Malonomonas rubra DSM 5091</name>
    <dbReference type="NCBI Taxonomy" id="1122189"/>
    <lineage>
        <taxon>Bacteria</taxon>
        <taxon>Pseudomonadati</taxon>
        <taxon>Thermodesulfobacteriota</taxon>
        <taxon>Desulfuromonadia</taxon>
        <taxon>Desulfuromonadales</taxon>
        <taxon>Geopsychrobacteraceae</taxon>
        <taxon>Malonomonas</taxon>
    </lineage>
</organism>
<dbReference type="AlphaFoldDB" id="A0A1M6MDU1"/>
<dbReference type="CDD" id="cd00483">
    <property type="entry name" value="HPPK"/>
    <property type="match status" value="1"/>
</dbReference>
<evidence type="ECO:0000256" key="8">
    <source>
        <dbReference type="ARBA" id="ARBA00022840"/>
    </source>
</evidence>
<evidence type="ECO:0000313" key="15">
    <source>
        <dbReference type="Proteomes" id="UP000184171"/>
    </source>
</evidence>
<evidence type="ECO:0000256" key="10">
    <source>
        <dbReference type="ARBA" id="ARBA00029409"/>
    </source>
</evidence>
<name>A0A1M6MDU1_MALRU</name>
<evidence type="ECO:0000256" key="4">
    <source>
        <dbReference type="ARBA" id="ARBA00016218"/>
    </source>
</evidence>
<evidence type="ECO:0000256" key="2">
    <source>
        <dbReference type="ARBA" id="ARBA00005810"/>
    </source>
</evidence>
<dbReference type="EC" id="2.7.6.3" evidence="3"/>
<dbReference type="NCBIfam" id="TIGR01498">
    <property type="entry name" value="folK"/>
    <property type="match status" value="1"/>
</dbReference>
<keyword evidence="9" id="KW-0289">Folate biosynthesis</keyword>
<dbReference type="GO" id="GO:0016301">
    <property type="term" value="F:kinase activity"/>
    <property type="evidence" value="ECO:0007669"/>
    <property type="project" value="UniProtKB-KW"/>
</dbReference>
<dbReference type="InterPro" id="IPR035907">
    <property type="entry name" value="Hppk_sf"/>
</dbReference>
<sequence>MTTVSKSRVFIALGGNLGNPQQAFQEAMDSLQQHPQITLSACSSLYLTPPVGGPKGQPDYLNAVVELSSDLSPYELLKVCRQIEDDAGRTREVLWGSRTLDLDLLFYGQQVLTTKELEIPHPRLHQRHFVLLPLAELAADFIHPQKHRTVAELLAQLPPATGIIRLQEKWTDHD</sequence>
<evidence type="ECO:0000259" key="13">
    <source>
        <dbReference type="Pfam" id="PF01288"/>
    </source>
</evidence>
<dbReference type="UniPathway" id="UPA00077">
    <property type="reaction ID" value="UER00155"/>
</dbReference>
<gene>
    <name evidence="14" type="ORF">SAMN02745165_03261</name>
</gene>
<dbReference type="RefSeq" id="WP_072909795.1">
    <property type="nucleotide sequence ID" value="NZ_FQZT01000017.1"/>
</dbReference>
<keyword evidence="8" id="KW-0067">ATP-binding</keyword>
<dbReference type="SUPFAM" id="SSF55083">
    <property type="entry name" value="6-hydroxymethyl-7,8-dihydropterin pyrophosphokinase, HPPK"/>
    <property type="match status" value="1"/>
</dbReference>
<evidence type="ECO:0000256" key="6">
    <source>
        <dbReference type="ARBA" id="ARBA00022741"/>
    </source>
</evidence>
<dbReference type="GO" id="GO:0005524">
    <property type="term" value="F:ATP binding"/>
    <property type="evidence" value="ECO:0007669"/>
    <property type="project" value="UniProtKB-KW"/>
</dbReference>